<dbReference type="EMBL" id="VLLA01000032">
    <property type="protein sequence ID" value="TWI60436.1"/>
    <property type="molecule type" value="Genomic_DNA"/>
</dbReference>
<dbReference type="Pfam" id="PF06094">
    <property type="entry name" value="GGACT"/>
    <property type="match status" value="1"/>
</dbReference>
<dbReference type="PANTHER" id="PTHR12510">
    <property type="entry name" value="TROPONIN C-AKIN-1 PROTEIN"/>
    <property type="match status" value="1"/>
</dbReference>
<evidence type="ECO:0000313" key="6">
    <source>
        <dbReference type="Proteomes" id="UP000316291"/>
    </source>
</evidence>
<dbReference type="Proteomes" id="UP000316291">
    <property type="component" value="Unassembled WGS sequence"/>
</dbReference>
<dbReference type="GO" id="GO:0061929">
    <property type="term" value="F:gamma-glutamylaminecyclotransferase activity"/>
    <property type="evidence" value="ECO:0007669"/>
    <property type="project" value="InterPro"/>
</dbReference>
<evidence type="ECO:0000259" key="4">
    <source>
        <dbReference type="Pfam" id="PF06094"/>
    </source>
</evidence>
<evidence type="ECO:0000256" key="3">
    <source>
        <dbReference type="RuleBase" id="RU367036"/>
    </source>
</evidence>
<dbReference type="AlphaFoldDB" id="A0A562QWC0"/>
<evidence type="ECO:0000256" key="1">
    <source>
        <dbReference type="ARBA" id="ARBA00008861"/>
    </source>
</evidence>
<proteinExistence type="inferred from homology"/>
<dbReference type="SUPFAM" id="SSF110857">
    <property type="entry name" value="Gamma-glutamyl cyclotransferase-like"/>
    <property type="match status" value="1"/>
</dbReference>
<keyword evidence="5" id="KW-0808">Transferase</keyword>
<feature type="domain" description="Gamma-glutamylcyclotransferase AIG2-like" evidence="4">
    <location>
        <begin position="32"/>
        <end position="155"/>
    </location>
</feature>
<sequence length="158" mass="17932">MGPGLRRDDTEDAALSFRINRSYRPPMTSNRLFVYGTLMRGFDHPMARLLAQHADFVGEATCRGRLFLIKHYPGLLLSDAASDLVHGELFQLRVPNELLGELDMYEACGEGFPEPTEYLRELIDVTLPDGTSEKAWTYVYNWPVADLPRIASGRFLDH</sequence>
<dbReference type="Gene3D" id="3.10.490.10">
    <property type="entry name" value="Gamma-glutamyl cyclotransferase-like"/>
    <property type="match status" value="1"/>
</dbReference>
<organism evidence="5 6">
    <name type="scientific">Bradyrhizobium huanghuaihaiense</name>
    <dbReference type="NCBI Taxonomy" id="990078"/>
    <lineage>
        <taxon>Bacteria</taxon>
        <taxon>Pseudomonadati</taxon>
        <taxon>Pseudomonadota</taxon>
        <taxon>Alphaproteobacteria</taxon>
        <taxon>Hyphomicrobiales</taxon>
        <taxon>Nitrobacteraceae</taxon>
        <taxon>Bradyrhizobium</taxon>
    </lineage>
</organism>
<protein>
    <recommendedName>
        <fullName evidence="3">Gamma-glutamylcyclotransferase family protein</fullName>
    </recommendedName>
</protein>
<dbReference type="InterPro" id="IPR013024">
    <property type="entry name" value="GGCT-like"/>
</dbReference>
<comment type="similarity">
    <text evidence="1 3">Belongs to the gamma-glutamylcyclotransferase family.</text>
</comment>
<keyword evidence="6" id="KW-1185">Reference proteome</keyword>
<dbReference type="PANTHER" id="PTHR12510:SF4">
    <property type="entry name" value="GAMMA-GLUTAMYLAMINECYCLOTRANSFERASE"/>
    <property type="match status" value="1"/>
</dbReference>
<dbReference type="InterPro" id="IPR036568">
    <property type="entry name" value="GGCT-like_sf"/>
</dbReference>
<gene>
    <name evidence="5" type="ORF">IQ16_07555</name>
</gene>
<dbReference type="InterPro" id="IPR039126">
    <property type="entry name" value="GGACT"/>
</dbReference>
<dbReference type="InterPro" id="IPR009288">
    <property type="entry name" value="AIG2-like_dom"/>
</dbReference>
<evidence type="ECO:0000256" key="2">
    <source>
        <dbReference type="PIRSR" id="PIRSR639126-1"/>
    </source>
</evidence>
<evidence type="ECO:0000313" key="5">
    <source>
        <dbReference type="EMBL" id="TWI60436.1"/>
    </source>
</evidence>
<reference evidence="5 6" key="1">
    <citation type="journal article" date="2015" name="Stand. Genomic Sci.">
        <title>Genomic Encyclopedia of Bacterial and Archaeal Type Strains, Phase III: the genomes of soil and plant-associated and newly described type strains.</title>
        <authorList>
            <person name="Whitman W.B."/>
            <person name="Woyke T."/>
            <person name="Klenk H.P."/>
            <person name="Zhou Y."/>
            <person name="Lilburn T.G."/>
            <person name="Beck B.J."/>
            <person name="De Vos P."/>
            <person name="Vandamme P."/>
            <person name="Eisen J.A."/>
            <person name="Garrity G."/>
            <person name="Hugenholtz P."/>
            <person name="Kyrpides N.C."/>
        </authorList>
    </citation>
    <scope>NUCLEOTIDE SEQUENCE [LARGE SCALE GENOMIC DNA]</scope>
    <source>
        <strain evidence="5 6">CGMCC 1.10948</strain>
    </source>
</reference>
<comment type="caution">
    <text evidence="5">The sequence shown here is derived from an EMBL/GenBank/DDBJ whole genome shotgun (WGS) entry which is preliminary data.</text>
</comment>
<feature type="active site" description="Proton acceptor" evidence="2">
    <location>
        <position position="106"/>
    </location>
</feature>
<accession>A0A562QWC0</accession>
<dbReference type="GO" id="GO:0016740">
    <property type="term" value="F:transferase activity"/>
    <property type="evidence" value="ECO:0007669"/>
    <property type="project" value="UniProtKB-KW"/>
</dbReference>
<dbReference type="CDD" id="cd06661">
    <property type="entry name" value="GGCT_like"/>
    <property type="match status" value="1"/>
</dbReference>
<name>A0A562QWC0_9BRAD</name>
<dbReference type="GO" id="GO:0005829">
    <property type="term" value="C:cytosol"/>
    <property type="evidence" value="ECO:0007669"/>
    <property type="project" value="TreeGrafter"/>
</dbReference>